<feature type="transmembrane region" description="Helical" evidence="5">
    <location>
        <begin position="197"/>
        <end position="218"/>
    </location>
</feature>
<evidence type="ECO:0000256" key="2">
    <source>
        <dbReference type="ARBA" id="ARBA00022692"/>
    </source>
</evidence>
<feature type="transmembrane region" description="Helical" evidence="5">
    <location>
        <begin position="161"/>
        <end position="185"/>
    </location>
</feature>
<evidence type="ECO:0000256" key="1">
    <source>
        <dbReference type="ARBA" id="ARBA00004141"/>
    </source>
</evidence>
<feature type="transmembrane region" description="Helical" evidence="5">
    <location>
        <begin position="452"/>
        <end position="474"/>
    </location>
</feature>
<sequence length="493" mass="54210">METKIPSEEKSVKKEDSLTKLIGDFGKWQLLVLGTVSLVKLNTAWVQMAILFLTPNLTFRCVDLPNSTIEVQNSTCYGGCLKYEYDTSPFDNTIVSEWDLVCERRWLASFTQMMLQAGILVGSVIFGFFSDRYGRKITFLVAITTVVIFGMAVPFSPSYTVFTILRTLVGVATSGTMVVSFVIVMEAVGARYREVAGCLYQLPFVIGHISMTLFAFYFRSWNSYLLAMAVPTLVYLGYFLVLSESPRWLVSVGRVDDATRVVTRAAKMNKLPTEKIKETLTQLSQELQANSDKPKLNYSAIFRRGLLLKTACCCFIWLVTGVSYFGFNQYVSQTSPDPFISVALAGVIQIPSNIGAIWLIKILGRRFTLSSFSILGGVFVIILHFVPQVFAATLTLGTLGVSCAAICASTMYIYTSELYPTVVRNMGIGACSTAMRVGSMVAPFISNTSVTIPWLPTAVFGLAPIAAGLVCLLLPETKGKNLPDSIEDIRSGD</sequence>
<organism evidence="7 8">
    <name type="scientific">Chrysodeixis includens</name>
    <name type="common">Soybean looper</name>
    <name type="synonym">Pseudoplusia includens</name>
    <dbReference type="NCBI Taxonomy" id="689277"/>
    <lineage>
        <taxon>Eukaryota</taxon>
        <taxon>Metazoa</taxon>
        <taxon>Ecdysozoa</taxon>
        <taxon>Arthropoda</taxon>
        <taxon>Hexapoda</taxon>
        <taxon>Insecta</taxon>
        <taxon>Pterygota</taxon>
        <taxon>Neoptera</taxon>
        <taxon>Endopterygota</taxon>
        <taxon>Lepidoptera</taxon>
        <taxon>Glossata</taxon>
        <taxon>Ditrysia</taxon>
        <taxon>Noctuoidea</taxon>
        <taxon>Noctuidae</taxon>
        <taxon>Plusiinae</taxon>
        <taxon>Chrysodeixis</taxon>
    </lineage>
</organism>
<name>A0A9P0BY69_CHRIL</name>
<keyword evidence="3 5" id="KW-1133">Transmembrane helix</keyword>
<feature type="transmembrane region" description="Helical" evidence="5">
    <location>
        <begin position="106"/>
        <end position="130"/>
    </location>
</feature>
<dbReference type="OrthoDB" id="5296287at2759"/>
<feature type="transmembrane region" description="Helical" evidence="5">
    <location>
        <begin position="306"/>
        <end position="327"/>
    </location>
</feature>
<feature type="transmembrane region" description="Helical" evidence="5">
    <location>
        <begin position="392"/>
        <end position="414"/>
    </location>
</feature>
<dbReference type="Gene3D" id="1.20.1250.20">
    <property type="entry name" value="MFS general substrate transporter like domains"/>
    <property type="match status" value="1"/>
</dbReference>
<comment type="subcellular location">
    <subcellularLocation>
        <location evidence="1">Membrane</location>
        <topology evidence="1">Multi-pass membrane protein</topology>
    </subcellularLocation>
</comment>
<feature type="transmembrane region" description="Helical" evidence="5">
    <location>
        <begin position="30"/>
        <end position="53"/>
    </location>
</feature>
<dbReference type="SUPFAM" id="SSF103473">
    <property type="entry name" value="MFS general substrate transporter"/>
    <property type="match status" value="1"/>
</dbReference>
<keyword evidence="8" id="KW-1185">Reference proteome</keyword>
<dbReference type="PROSITE" id="PS50850">
    <property type="entry name" value="MFS"/>
    <property type="match status" value="1"/>
</dbReference>
<gene>
    <name evidence="7" type="ORF">CINC_LOCUS7297</name>
</gene>
<keyword evidence="4 5" id="KW-0472">Membrane</keyword>
<keyword evidence="2 5" id="KW-0812">Transmembrane</keyword>
<evidence type="ECO:0000256" key="4">
    <source>
        <dbReference type="ARBA" id="ARBA00023136"/>
    </source>
</evidence>
<feature type="transmembrane region" description="Helical" evidence="5">
    <location>
        <begin position="426"/>
        <end position="446"/>
    </location>
</feature>
<feature type="transmembrane region" description="Helical" evidence="5">
    <location>
        <begin position="137"/>
        <end position="155"/>
    </location>
</feature>
<dbReference type="GO" id="GO:0022857">
    <property type="term" value="F:transmembrane transporter activity"/>
    <property type="evidence" value="ECO:0007669"/>
    <property type="project" value="InterPro"/>
</dbReference>
<proteinExistence type="predicted"/>
<feature type="transmembrane region" description="Helical" evidence="5">
    <location>
        <begin position="367"/>
        <end position="386"/>
    </location>
</feature>
<feature type="transmembrane region" description="Helical" evidence="5">
    <location>
        <begin position="339"/>
        <end position="360"/>
    </location>
</feature>
<dbReference type="Pfam" id="PF00083">
    <property type="entry name" value="Sugar_tr"/>
    <property type="match status" value="1"/>
</dbReference>
<evidence type="ECO:0000256" key="3">
    <source>
        <dbReference type="ARBA" id="ARBA00022989"/>
    </source>
</evidence>
<evidence type="ECO:0000313" key="8">
    <source>
        <dbReference type="Proteomes" id="UP001154114"/>
    </source>
</evidence>
<dbReference type="Proteomes" id="UP001154114">
    <property type="component" value="Chromosome 22"/>
</dbReference>
<dbReference type="CDD" id="cd17317">
    <property type="entry name" value="MFS_SLC22"/>
    <property type="match status" value="1"/>
</dbReference>
<dbReference type="InterPro" id="IPR020846">
    <property type="entry name" value="MFS_dom"/>
</dbReference>
<dbReference type="AlphaFoldDB" id="A0A9P0BY69"/>
<evidence type="ECO:0000313" key="7">
    <source>
        <dbReference type="EMBL" id="CAH0596531.1"/>
    </source>
</evidence>
<evidence type="ECO:0000256" key="5">
    <source>
        <dbReference type="SAM" id="Phobius"/>
    </source>
</evidence>
<protein>
    <recommendedName>
        <fullName evidence="6">Major facilitator superfamily (MFS) profile domain-containing protein</fullName>
    </recommendedName>
</protein>
<reference evidence="7" key="1">
    <citation type="submission" date="2021-12" db="EMBL/GenBank/DDBJ databases">
        <authorList>
            <person name="King R."/>
        </authorList>
    </citation>
    <scope>NUCLEOTIDE SEQUENCE</scope>
</reference>
<feature type="domain" description="Major facilitator superfamily (MFS) profile" evidence="6">
    <location>
        <begin position="44"/>
        <end position="478"/>
    </location>
</feature>
<feature type="transmembrane region" description="Helical" evidence="5">
    <location>
        <begin position="224"/>
        <end position="242"/>
    </location>
</feature>
<dbReference type="EMBL" id="LR824025">
    <property type="protein sequence ID" value="CAH0596531.1"/>
    <property type="molecule type" value="Genomic_DNA"/>
</dbReference>
<dbReference type="InterPro" id="IPR005828">
    <property type="entry name" value="MFS_sugar_transport-like"/>
</dbReference>
<evidence type="ECO:0000259" key="6">
    <source>
        <dbReference type="PROSITE" id="PS50850"/>
    </source>
</evidence>
<dbReference type="PANTHER" id="PTHR24064">
    <property type="entry name" value="SOLUTE CARRIER FAMILY 22 MEMBER"/>
    <property type="match status" value="1"/>
</dbReference>
<dbReference type="GO" id="GO:0016020">
    <property type="term" value="C:membrane"/>
    <property type="evidence" value="ECO:0007669"/>
    <property type="project" value="UniProtKB-SubCell"/>
</dbReference>
<dbReference type="InterPro" id="IPR036259">
    <property type="entry name" value="MFS_trans_sf"/>
</dbReference>
<accession>A0A9P0BY69</accession>